<dbReference type="EMBL" id="KX700297">
    <property type="protein sequence ID" value="APD74253.1"/>
    <property type="molecule type" value="Genomic_DNA"/>
</dbReference>
<evidence type="ECO:0000313" key="10">
    <source>
        <dbReference type="EMBL" id="APD74253.1"/>
    </source>
</evidence>
<dbReference type="GO" id="GO:0098552">
    <property type="term" value="C:side of membrane"/>
    <property type="evidence" value="ECO:0007669"/>
    <property type="project" value="UniProtKB-KW"/>
</dbReference>
<sequence length="315" mass="34280">MKRWANWADAEAELERESQPKQTLKAAQLKFSTKFQRLQYLVSLQPLAEQAAAAAEELQAIQESSAKLTATELKKELKEAAFGPGIENENQLTEANIKSSNGAATTRKDLCGDTTESARAQTIAAFIYCIFSGEQTDGSGNVKYCKSSQAANNNAGTSLTGVETATKDLISKCSDKSQEQITSAGLLTLAAQFQAKIKTKDQAAYFGYFTTTDCCGASASGVCVYYKTVTKADQKVARYITWLQSIRQVATKLQQQQAARQRINGLIRLISAIKGQAFNLKPKLELHKHLAQAMAKTTTAAQKSTQAQGQQKKNQ</sequence>
<keyword evidence="4" id="KW-0336">GPI-anchor</keyword>
<evidence type="ECO:0000256" key="8">
    <source>
        <dbReference type="ARBA" id="ARBA00023288"/>
    </source>
</evidence>
<feature type="domain" description="Trypanosome variant surface glycoprotein B-type N-terminal" evidence="9">
    <location>
        <begin position="3"/>
        <end position="267"/>
    </location>
</feature>
<dbReference type="GO" id="GO:0005886">
    <property type="term" value="C:plasma membrane"/>
    <property type="evidence" value="ECO:0007669"/>
    <property type="project" value="UniProtKB-SubCell"/>
</dbReference>
<organism evidence="10">
    <name type="scientific">Trypanosoma brucei</name>
    <dbReference type="NCBI Taxonomy" id="5691"/>
    <lineage>
        <taxon>Eukaryota</taxon>
        <taxon>Discoba</taxon>
        <taxon>Euglenozoa</taxon>
        <taxon>Kinetoplastea</taxon>
        <taxon>Metakinetoplastina</taxon>
        <taxon>Trypanosomatida</taxon>
        <taxon>Trypanosomatidae</taxon>
        <taxon>Trypanosoma</taxon>
    </lineage>
</organism>
<comment type="function">
    <text evidence="1">VSG forms a coat on the surface of the parasite. The trypanosome evades the immune response of the host by expressing a series of antigenically distinct VSGs from an estimated 1000 VSG genes.</text>
</comment>
<keyword evidence="3" id="KW-1003">Cell membrane</keyword>
<evidence type="ECO:0000256" key="6">
    <source>
        <dbReference type="ARBA" id="ARBA00023136"/>
    </source>
</evidence>
<evidence type="ECO:0000256" key="1">
    <source>
        <dbReference type="ARBA" id="ARBA00002523"/>
    </source>
</evidence>
<dbReference type="AlphaFoldDB" id="A0A1J0R8M5"/>
<evidence type="ECO:0000256" key="3">
    <source>
        <dbReference type="ARBA" id="ARBA00022475"/>
    </source>
</evidence>
<dbReference type="VEuPathDB" id="TriTrypDB:Tb427_000527600"/>
<dbReference type="VEuPathDB" id="TriTrypDB:Tb11.v5.0386"/>
<evidence type="ECO:0000256" key="5">
    <source>
        <dbReference type="ARBA" id="ARBA00022729"/>
    </source>
</evidence>
<name>A0A1J0R8M5_9TRYP</name>
<evidence type="ECO:0000256" key="2">
    <source>
        <dbReference type="ARBA" id="ARBA00004609"/>
    </source>
</evidence>
<keyword evidence="5" id="KW-0732">Signal</keyword>
<evidence type="ECO:0000256" key="4">
    <source>
        <dbReference type="ARBA" id="ARBA00022622"/>
    </source>
</evidence>
<keyword evidence="7" id="KW-0325">Glycoprotein</keyword>
<reference evidence="10" key="1">
    <citation type="submission" date="2016-08" db="EMBL/GenBank/DDBJ databases">
        <title>VSG repertoire of Trypanosoma brucei EATRO 1125.</title>
        <authorList>
            <person name="Cross G.A."/>
        </authorList>
    </citation>
    <scope>NUCLEOTIDE SEQUENCE</scope>
    <source>
        <strain evidence="10">EATRO 1125</strain>
    </source>
</reference>
<keyword evidence="6" id="KW-0472">Membrane</keyword>
<dbReference type="InterPro" id="IPR025932">
    <property type="entry name" value="Trypano_VSG_B_N_dom"/>
</dbReference>
<keyword evidence="8" id="KW-0449">Lipoprotein</keyword>
<comment type="subcellular location">
    <subcellularLocation>
        <location evidence="2">Cell membrane</location>
        <topology evidence="2">Lipid-anchor</topology>
        <topology evidence="2">GPI-anchor</topology>
    </subcellularLocation>
</comment>
<proteinExistence type="predicted"/>
<dbReference type="Pfam" id="PF13206">
    <property type="entry name" value="VSG_B"/>
    <property type="match status" value="1"/>
</dbReference>
<evidence type="ECO:0000256" key="7">
    <source>
        <dbReference type="ARBA" id="ARBA00023180"/>
    </source>
</evidence>
<protein>
    <submittedName>
        <fullName evidence="10">Variant surface glycoprotein 1125.2829</fullName>
    </submittedName>
</protein>
<accession>A0A1J0R8M5</accession>
<evidence type="ECO:0000259" key="9">
    <source>
        <dbReference type="Pfam" id="PF13206"/>
    </source>
</evidence>